<name>A0A6J4KB24_9BACT</name>
<evidence type="ECO:0000256" key="1">
    <source>
        <dbReference type="SAM" id="MobiDB-lite"/>
    </source>
</evidence>
<accession>A0A6J4KB24</accession>
<dbReference type="GO" id="GO:0003677">
    <property type="term" value="F:DNA binding"/>
    <property type="evidence" value="ECO:0007669"/>
    <property type="project" value="InterPro"/>
</dbReference>
<organism evidence="3">
    <name type="scientific">uncultured Gemmatimonadaceae bacterium</name>
    <dbReference type="NCBI Taxonomy" id="246130"/>
    <lineage>
        <taxon>Bacteria</taxon>
        <taxon>Pseudomonadati</taxon>
        <taxon>Gemmatimonadota</taxon>
        <taxon>Gemmatimonadia</taxon>
        <taxon>Gemmatimonadales</taxon>
        <taxon>Gemmatimonadaceae</taxon>
        <taxon>environmental samples</taxon>
    </lineage>
</organism>
<proteinExistence type="predicted"/>
<sequence>MELVQRRRELLQRSGVTQATVAARAGVSRQSVGLVLAGHHRSRHVEQAIADACGVLREDLFPAGDGAAAAGRVPAGTAVGLSSSVPRDSTPEPRPVSAVASDARDEPGELVAAVEVAAVPLEERVTAELRRIAEEVFLAVAGEGLATSSPVVRAAAAALRELGASASSRR</sequence>
<dbReference type="SUPFAM" id="SSF47413">
    <property type="entry name" value="lambda repressor-like DNA-binding domains"/>
    <property type="match status" value="1"/>
</dbReference>
<dbReference type="CDD" id="cd00093">
    <property type="entry name" value="HTH_XRE"/>
    <property type="match status" value="1"/>
</dbReference>
<evidence type="ECO:0000259" key="2">
    <source>
        <dbReference type="PROSITE" id="PS50943"/>
    </source>
</evidence>
<dbReference type="SMART" id="SM00530">
    <property type="entry name" value="HTH_XRE"/>
    <property type="match status" value="1"/>
</dbReference>
<dbReference type="InterPro" id="IPR010982">
    <property type="entry name" value="Lambda_DNA-bd_dom_sf"/>
</dbReference>
<feature type="domain" description="HTH cro/C1-type" evidence="2">
    <location>
        <begin position="8"/>
        <end position="60"/>
    </location>
</feature>
<evidence type="ECO:0000313" key="3">
    <source>
        <dbReference type="EMBL" id="CAA9300210.1"/>
    </source>
</evidence>
<dbReference type="AlphaFoldDB" id="A0A6J4KB24"/>
<protein>
    <recommendedName>
        <fullName evidence="2">HTH cro/C1-type domain-containing protein</fullName>
    </recommendedName>
</protein>
<dbReference type="InterPro" id="IPR001387">
    <property type="entry name" value="Cro/C1-type_HTH"/>
</dbReference>
<feature type="region of interest" description="Disordered" evidence="1">
    <location>
        <begin position="78"/>
        <end position="104"/>
    </location>
</feature>
<dbReference type="PROSITE" id="PS50943">
    <property type="entry name" value="HTH_CROC1"/>
    <property type="match status" value="1"/>
</dbReference>
<gene>
    <name evidence="3" type="ORF">AVDCRST_MAG40-303</name>
</gene>
<dbReference type="EMBL" id="CADCTX010000084">
    <property type="protein sequence ID" value="CAA9300210.1"/>
    <property type="molecule type" value="Genomic_DNA"/>
</dbReference>
<reference evidence="3" key="1">
    <citation type="submission" date="2020-02" db="EMBL/GenBank/DDBJ databases">
        <authorList>
            <person name="Meier V. D."/>
        </authorList>
    </citation>
    <scope>NUCLEOTIDE SEQUENCE</scope>
    <source>
        <strain evidence="3">AVDCRST_MAG40</strain>
    </source>
</reference>
<dbReference type="Gene3D" id="1.10.260.40">
    <property type="entry name" value="lambda repressor-like DNA-binding domains"/>
    <property type="match status" value="1"/>
</dbReference>